<dbReference type="Proteomes" id="UP001597380">
    <property type="component" value="Unassembled WGS sequence"/>
</dbReference>
<keyword evidence="1" id="KW-0812">Transmembrane</keyword>
<gene>
    <name evidence="2" type="ORF">ACFSJ3_03875</name>
</gene>
<organism evidence="2 3">
    <name type="scientific">Corallincola platygyrae</name>
    <dbReference type="NCBI Taxonomy" id="1193278"/>
    <lineage>
        <taxon>Bacteria</taxon>
        <taxon>Pseudomonadati</taxon>
        <taxon>Pseudomonadota</taxon>
        <taxon>Gammaproteobacteria</taxon>
        <taxon>Alteromonadales</taxon>
        <taxon>Psychromonadaceae</taxon>
        <taxon>Corallincola</taxon>
    </lineage>
</organism>
<keyword evidence="1" id="KW-0472">Membrane</keyword>
<reference evidence="3" key="1">
    <citation type="journal article" date="2019" name="Int. J. Syst. Evol. Microbiol.">
        <title>The Global Catalogue of Microorganisms (GCM) 10K type strain sequencing project: providing services to taxonomists for standard genome sequencing and annotation.</title>
        <authorList>
            <consortium name="The Broad Institute Genomics Platform"/>
            <consortium name="The Broad Institute Genome Sequencing Center for Infectious Disease"/>
            <person name="Wu L."/>
            <person name="Ma J."/>
        </authorList>
    </citation>
    <scope>NUCLEOTIDE SEQUENCE [LARGE SCALE GENOMIC DNA]</scope>
    <source>
        <strain evidence="3">CGMCC 1.10992</strain>
    </source>
</reference>
<evidence type="ECO:0000313" key="3">
    <source>
        <dbReference type="Proteomes" id="UP001597380"/>
    </source>
</evidence>
<feature type="transmembrane region" description="Helical" evidence="1">
    <location>
        <begin position="62"/>
        <end position="89"/>
    </location>
</feature>
<dbReference type="RefSeq" id="WP_345337820.1">
    <property type="nucleotide sequence ID" value="NZ_BAABLI010000004.1"/>
</dbReference>
<proteinExistence type="predicted"/>
<evidence type="ECO:0008006" key="4">
    <source>
        <dbReference type="Google" id="ProtNLM"/>
    </source>
</evidence>
<accession>A0ABW4XK38</accession>
<evidence type="ECO:0000313" key="2">
    <source>
        <dbReference type="EMBL" id="MFD2095110.1"/>
    </source>
</evidence>
<protein>
    <recommendedName>
        <fullName evidence="4">NADH dehydrogenase subunit 6</fullName>
    </recommendedName>
</protein>
<evidence type="ECO:0000256" key="1">
    <source>
        <dbReference type="SAM" id="Phobius"/>
    </source>
</evidence>
<feature type="transmembrane region" description="Helical" evidence="1">
    <location>
        <begin position="29"/>
        <end position="50"/>
    </location>
</feature>
<name>A0ABW4XK38_9GAMM</name>
<sequence>MLISLIAWAVLALVTFAFAWVCYKLNRFVGYAAGCVTTIAGFSPVVSYLVNTDNWFAPGGSGGVVGVAVILLVSSSLIGGSMAFGGYVLSRMAQNQV</sequence>
<dbReference type="EMBL" id="JBHUHT010000007">
    <property type="protein sequence ID" value="MFD2095110.1"/>
    <property type="molecule type" value="Genomic_DNA"/>
</dbReference>
<keyword evidence="3" id="KW-1185">Reference proteome</keyword>
<keyword evidence="1" id="KW-1133">Transmembrane helix</keyword>
<comment type="caution">
    <text evidence="2">The sequence shown here is derived from an EMBL/GenBank/DDBJ whole genome shotgun (WGS) entry which is preliminary data.</text>
</comment>